<reference evidence="2 3" key="1">
    <citation type="submission" date="2018-11" db="EMBL/GenBank/DDBJ databases">
        <title>Genomic Encyclopedia of Type Strains, Phase IV (KMG-IV): sequencing the most valuable type-strain genomes for metagenomic binning, comparative biology and taxonomic classification.</title>
        <authorList>
            <person name="Goeker M."/>
        </authorList>
    </citation>
    <scope>NUCLEOTIDE SEQUENCE [LARGE SCALE GENOMIC DNA]</scope>
    <source>
        <strain evidence="2 3">DSM 16974</strain>
    </source>
</reference>
<dbReference type="PANTHER" id="PTHR38037">
    <property type="entry name" value="ZN_PROTEASE DOMAIN-CONTAINING PROTEIN"/>
    <property type="match status" value="1"/>
</dbReference>
<comment type="caution">
    <text evidence="2">The sequence shown here is derived from an EMBL/GenBank/DDBJ whole genome shotgun (WGS) entry which is preliminary data.</text>
</comment>
<dbReference type="InterPro" id="IPR008503">
    <property type="entry name" value="Asp_endopeptidase"/>
</dbReference>
<feature type="domain" description="Retropepsin-like aspartic endopeptidase" evidence="1">
    <location>
        <begin position="8"/>
        <end position="140"/>
    </location>
</feature>
<dbReference type="EMBL" id="RJUK01000001">
    <property type="protein sequence ID" value="ROQ20989.1"/>
    <property type="molecule type" value="Genomic_DNA"/>
</dbReference>
<evidence type="ECO:0000313" key="2">
    <source>
        <dbReference type="EMBL" id="ROQ20989.1"/>
    </source>
</evidence>
<keyword evidence="3" id="KW-1185">Reference proteome</keyword>
<sequence>MDIQDKTVIGWREWVRMPALGQAEIKAKIDTGARTSALHAYFVEPFELDGRPWVRFGLHPRQKDTEVQIECEAPVIDQRRVTDSGGHAEMRYVIATTMVLGDQAFDAEVTLTDRENMLFRMLLGRGALKPRFLVDSDQSFLLGGSKFQPPGELNLS</sequence>
<protein>
    <recommendedName>
        <fullName evidence="1">Retropepsin-like aspartic endopeptidase domain-containing protein</fullName>
    </recommendedName>
</protein>
<organism evidence="2 3">
    <name type="scientific">Marinimicrobium koreense</name>
    <dbReference type="NCBI Taxonomy" id="306545"/>
    <lineage>
        <taxon>Bacteria</taxon>
        <taxon>Pseudomonadati</taxon>
        <taxon>Pseudomonadota</taxon>
        <taxon>Gammaproteobacteria</taxon>
        <taxon>Cellvibrionales</taxon>
        <taxon>Cellvibrionaceae</taxon>
        <taxon>Marinimicrobium</taxon>
    </lineage>
</organism>
<name>A0A3N1NYV1_9GAMM</name>
<dbReference type="Gene3D" id="2.40.70.10">
    <property type="entry name" value="Acid Proteases"/>
    <property type="match status" value="1"/>
</dbReference>
<proteinExistence type="predicted"/>
<dbReference type="Pfam" id="PF05618">
    <property type="entry name" value="Zn_protease"/>
    <property type="match status" value="1"/>
</dbReference>
<dbReference type="Proteomes" id="UP000273643">
    <property type="component" value="Unassembled WGS sequence"/>
</dbReference>
<accession>A0A3N1NYV1</accession>
<evidence type="ECO:0000313" key="3">
    <source>
        <dbReference type="Proteomes" id="UP000273643"/>
    </source>
</evidence>
<dbReference type="InterPro" id="IPR021109">
    <property type="entry name" value="Peptidase_aspartic_dom_sf"/>
</dbReference>
<dbReference type="SUPFAM" id="SSF50630">
    <property type="entry name" value="Acid proteases"/>
    <property type="match status" value="1"/>
</dbReference>
<gene>
    <name evidence="2" type="ORF">EDC38_1610</name>
</gene>
<dbReference type="PANTHER" id="PTHR38037:SF1">
    <property type="entry name" value="ATP-DEPENDENT ZINC PROTEASE DOMAIN-CONTAINING PROTEIN-RELATED"/>
    <property type="match status" value="1"/>
</dbReference>
<dbReference type="AlphaFoldDB" id="A0A3N1NYV1"/>
<evidence type="ECO:0000259" key="1">
    <source>
        <dbReference type="Pfam" id="PF05618"/>
    </source>
</evidence>